<dbReference type="AlphaFoldDB" id="A0A8T1TIT7"/>
<dbReference type="EMBL" id="JAENGZ010003469">
    <property type="protein sequence ID" value="KAG6941549.1"/>
    <property type="molecule type" value="Genomic_DNA"/>
</dbReference>
<dbReference type="OrthoDB" id="111902at2759"/>
<sequence length="139" mass="15776">MVQRYIRIRAEIKKMEAVEELIEALDDTVMAEVRVIFDALIAGYPVMGEHMKATANIVHRAAFETGVVKVINGSLLALVKIIPPTSNIVERLFLQYKLVLTPQRRSMDSANFEQLAFLRVNRDMWDVSTVASVTKEQNE</sequence>
<proteinExistence type="predicted"/>
<dbReference type="PANTHER" id="PTHR40866:SF1">
    <property type="entry name" value="BED-TYPE DOMAIN-CONTAINING PROTEIN"/>
    <property type="match status" value="1"/>
</dbReference>
<evidence type="ECO:0000313" key="1">
    <source>
        <dbReference type="EMBL" id="KAG6941549.1"/>
    </source>
</evidence>
<evidence type="ECO:0008006" key="3">
    <source>
        <dbReference type="Google" id="ProtNLM"/>
    </source>
</evidence>
<comment type="caution">
    <text evidence="1">The sequence shown here is derived from an EMBL/GenBank/DDBJ whole genome shotgun (WGS) entry which is preliminary data.</text>
</comment>
<dbReference type="Proteomes" id="UP000688947">
    <property type="component" value="Unassembled WGS sequence"/>
</dbReference>
<gene>
    <name evidence="1" type="ORF">JG687_00019581</name>
</gene>
<protein>
    <recommendedName>
        <fullName evidence="3">HAT C-terminal dimerisation domain-containing protein</fullName>
    </recommendedName>
</protein>
<dbReference type="VEuPathDB" id="FungiDB:PC110_g10711"/>
<organism evidence="1 2">
    <name type="scientific">Phytophthora cactorum</name>
    <dbReference type="NCBI Taxonomy" id="29920"/>
    <lineage>
        <taxon>Eukaryota</taxon>
        <taxon>Sar</taxon>
        <taxon>Stramenopiles</taxon>
        <taxon>Oomycota</taxon>
        <taxon>Peronosporomycetes</taxon>
        <taxon>Peronosporales</taxon>
        <taxon>Peronosporaceae</taxon>
        <taxon>Phytophthora</taxon>
    </lineage>
</organism>
<accession>A0A8T1TIT7</accession>
<dbReference type="PANTHER" id="PTHR40866">
    <property type="entry name" value="BED-TYPE DOMAIN-CONTAINING PROTEIN"/>
    <property type="match status" value="1"/>
</dbReference>
<reference evidence="1" key="1">
    <citation type="submission" date="2021-01" db="EMBL/GenBank/DDBJ databases">
        <title>Phytophthora aleatoria, a newly-described species from Pinus radiata is distinct from Phytophthora cactorum isolates based on comparative genomics.</title>
        <authorList>
            <person name="Mcdougal R."/>
            <person name="Panda P."/>
            <person name="Williams N."/>
            <person name="Studholme D.J."/>
        </authorList>
    </citation>
    <scope>NUCLEOTIDE SEQUENCE</scope>
    <source>
        <strain evidence="1">NZFS 3830</strain>
    </source>
</reference>
<name>A0A8T1TIT7_9STRA</name>
<evidence type="ECO:0000313" key="2">
    <source>
        <dbReference type="Proteomes" id="UP000688947"/>
    </source>
</evidence>